<name>A0ACB6SC27_9PLEO</name>
<gene>
    <name evidence="1" type="ORF">BU25DRAFT_455948</name>
</gene>
<protein>
    <submittedName>
        <fullName evidence="1">Uncharacterized protein</fullName>
    </submittedName>
</protein>
<comment type="caution">
    <text evidence="1">The sequence shown here is derived from an EMBL/GenBank/DDBJ whole genome shotgun (WGS) entry which is preliminary data.</text>
</comment>
<sequence length="670" mass="73092">MKVIEKGADRTAHANIYVEGRVQPLEEYGEYVDARDKAICCYVAVEEGHKIRVDGRFSGVTLTVAYDFMVDGVCRKANSYAGKSVQVQKNKKLDFEKLLYQTPDGVIDSDISVSSRSGPAILNKNAPETIGTIELRVYITRQFGMEHEIDDACKYDRIEDDADTGTRVASYKDVPPQFHMTFEKNYSTLDGARGNRERRKVYAKRPGNEPWAIFRFHYRTKGMFQLPNREVALTVVPESILDKKMELTFDPADKAFTKKEPHALELEPVPTLLLGSKPAGKNDGENSVRTSSPAPPDTPATPTKSSKKAQSAQSKVVVKKQQTKSTSTTLGPASEMASTINTEPFAVTEPLADMAPDASSSGDLKSTPTQATDDPSATAPSEMASTDEIMNSTSAATKDGDGDLAAVAWKNSTKKGAKKTSTSTHRDANDESTESVKKVVEKADDKKKSETAGAIPPILPVELSSVPTVPHPADLPSVFDTTTTLSPAATQAIIIPSTKDFVKNGAKSFTSPLKRATTKPSAVDTTTSTVLQKPVVPPTPATLLKRTPEGTLTPPPDIKRIKSDVVPPLTPTHLARPSPASPSLRPQSIEAQVAEQRKRLEATRKKRADIAKEKAAMDERLAPYKQHMVEELQRLKQEMAEEESMMAEEEQEYKASEAMLAEFERGNGDV</sequence>
<dbReference type="EMBL" id="MU006706">
    <property type="protein sequence ID" value="KAF2630893.1"/>
    <property type="molecule type" value="Genomic_DNA"/>
</dbReference>
<proteinExistence type="predicted"/>
<accession>A0ACB6SC27</accession>
<keyword evidence="2" id="KW-1185">Reference proteome</keyword>
<reference evidence="1" key="1">
    <citation type="journal article" date="2020" name="Stud. Mycol.">
        <title>101 Dothideomycetes genomes: a test case for predicting lifestyles and emergence of pathogens.</title>
        <authorList>
            <person name="Haridas S."/>
            <person name="Albert R."/>
            <person name="Binder M."/>
            <person name="Bloem J."/>
            <person name="Labutti K."/>
            <person name="Salamov A."/>
            <person name="Andreopoulos B."/>
            <person name="Baker S."/>
            <person name="Barry K."/>
            <person name="Bills G."/>
            <person name="Bluhm B."/>
            <person name="Cannon C."/>
            <person name="Castanera R."/>
            <person name="Culley D."/>
            <person name="Daum C."/>
            <person name="Ezra D."/>
            <person name="Gonzalez J."/>
            <person name="Henrissat B."/>
            <person name="Kuo A."/>
            <person name="Liang C."/>
            <person name="Lipzen A."/>
            <person name="Lutzoni F."/>
            <person name="Magnuson J."/>
            <person name="Mondo S."/>
            <person name="Nolan M."/>
            <person name="Ohm R."/>
            <person name="Pangilinan J."/>
            <person name="Park H.-J."/>
            <person name="Ramirez L."/>
            <person name="Alfaro M."/>
            <person name="Sun H."/>
            <person name="Tritt A."/>
            <person name="Yoshinaga Y."/>
            <person name="Zwiers L.-H."/>
            <person name="Turgeon B."/>
            <person name="Goodwin S."/>
            <person name="Spatafora J."/>
            <person name="Crous P."/>
            <person name="Grigoriev I."/>
        </authorList>
    </citation>
    <scope>NUCLEOTIDE SEQUENCE</scope>
    <source>
        <strain evidence="1">CBS 525.71</strain>
    </source>
</reference>
<evidence type="ECO:0000313" key="2">
    <source>
        <dbReference type="Proteomes" id="UP000799754"/>
    </source>
</evidence>
<evidence type="ECO:0000313" key="1">
    <source>
        <dbReference type="EMBL" id="KAF2630893.1"/>
    </source>
</evidence>
<organism evidence="1 2">
    <name type="scientific">Macroventuria anomochaeta</name>
    <dbReference type="NCBI Taxonomy" id="301207"/>
    <lineage>
        <taxon>Eukaryota</taxon>
        <taxon>Fungi</taxon>
        <taxon>Dikarya</taxon>
        <taxon>Ascomycota</taxon>
        <taxon>Pezizomycotina</taxon>
        <taxon>Dothideomycetes</taxon>
        <taxon>Pleosporomycetidae</taxon>
        <taxon>Pleosporales</taxon>
        <taxon>Pleosporineae</taxon>
        <taxon>Didymellaceae</taxon>
        <taxon>Macroventuria</taxon>
    </lineage>
</organism>
<dbReference type="Proteomes" id="UP000799754">
    <property type="component" value="Unassembled WGS sequence"/>
</dbReference>